<sequence length="279" mass="31589">MRVVKVYWFMFPDLILSCSCILVYDSLEKGIKLVKKNTKKNQLVIEMNSLSNELRMRIVKDISMNAVIFKSNQVDIIAATYKMLQKIEDFLSIQGNLQECDDMHKATKEKVWCIPNSIQGFLVTDASWKEGRAGIAVGSQDRQTGKWYWSAKALDADSAMEAEASAVLWAMQLGSECGFRSIAVASNALLLVQTMVNRKLPPCWKSRAVVAKIWIPRTRLDEYGGRPNTALWTHLELQDLYVFSTNRTIHRNLKADQSFGSNQAEEAVTRISPALTFIE</sequence>
<dbReference type="Pfam" id="PF13456">
    <property type="entry name" value="RVT_3"/>
    <property type="match status" value="1"/>
</dbReference>
<dbReference type="Proteomes" id="UP000525078">
    <property type="component" value="Unassembled WGS sequence"/>
</dbReference>
<proteinExistence type="predicted"/>
<feature type="domain" description="RNase H type-1" evidence="1">
    <location>
        <begin position="125"/>
        <end position="199"/>
    </location>
</feature>
<protein>
    <recommendedName>
        <fullName evidence="1">RNase H type-1 domain-containing protein</fullName>
    </recommendedName>
</protein>
<comment type="caution">
    <text evidence="2">The sequence shown here is derived from an EMBL/GenBank/DDBJ whole genome shotgun (WGS) entry which is preliminary data.</text>
</comment>
<dbReference type="Gene3D" id="3.30.420.10">
    <property type="entry name" value="Ribonuclease H-like superfamily/Ribonuclease H"/>
    <property type="match status" value="1"/>
</dbReference>
<evidence type="ECO:0000259" key="1">
    <source>
        <dbReference type="Pfam" id="PF13456"/>
    </source>
</evidence>
<reference evidence="2 3" key="1">
    <citation type="journal article" date="2020" name="bioRxiv">
        <title>Sequence and annotation of 42 cannabis genomes reveals extensive copy number variation in cannabinoid synthesis and pathogen resistance genes.</title>
        <authorList>
            <person name="Mckernan K.J."/>
            <person name="Helbert Y."/>
            <person name="Kane L.T."/>
            <person name="Ebling H."/>
            <person name="Zhang L."/>
            <person name="Liu B."/>
            <person name="Eaton Z."/>
            <person name="Mclaughlin S."/>
            <person name="Kingan S."/>
            <person name="Baybayan P."/>
            <person name="Concepcion G."/>
            <person name="Jordan M."/>
            <person name="Riva A."/>
            <person name="Barbazuk W."/>
            <person name="Harkins T."/>
        </authorList>
    </citation>
    <scope>NUCLEOTIDE SEQUENCE [LARGE SCALE GENOMIC DNA]</scope>
    <source>
        <strain evidence="3">cv. Jamaican Lion 4</strain>
        <tissue evidence="2">Leaf</tissue>
    </source>
</reference>
<dbReference type="GO" id="GO:0003676">
    <property type="term" value="F:nucleic acid binding"/>
    <property type="evidence" value="ECO:0007669"/>
    <property type="project" value="InterPro"/>
</dbReference>
<dbReference type="PANTHER" id="PTHR34146">
    <property type="entry name" value="POLYNUCLEOTIDYL TRANSFERASE, RIBONUCLEASE H-LIKE SUPERFAMILY PROTEIN-RELATED"/>
    <property type="match status" value="1"/>
</dbReference>
<dbReference type="GO" id="GO:0004523">
    <property type="term" value="F:RNA-DNA hybrid ribonuclease activity"/>
    <property type="evidence" value="ECO:0007669"/>
    <property type="project" value="InterPro"/>
</dbReference>
<dbReference type="InterPro" id="IPR036397">
    <property type="entry name" value="RNaseH_sf"/>
</dbReference>
<dbReference type="InterPro" id="IPR002156">
    <property type="entry name" value="RNaseH_domain"/>
</dbReference>
<dbReference type="AlphaFoldDB" id="A0A7J6FZF9"/>
<evidence type="ECO:0000313" key="2">
    <source>
        <dbReference type="EMBL" id="KAF4375119.1"/>
    </source>
</evidence>
<dbReference type="PANTHER" id="PTHR34146:SF3">
    <property type="entry name" value="POLYNUCLEOTIDYL TRANSFERASE, RIBONUCLEASE H-LIKE SUPERFAMILY PROTEIN"/>
    <property type="match status" value="1"/>
</dbReference>
<gene>
    <name evidence="2" type="ORF">F8388_017265</name>
</gene>
<name>A0A7J6FZF9_CANSA</name>
<dbReference type="EMBL" id="JAATIP010000092">
    <property type="protein sequence ID" value="KAF4375119.1"/>
    <property type="molecule type" value="Genomic_DNA"/>
</dbReference>
<accession>A0A7J6FZF9</accession>
<organism evidence="2 3">
    <name type="scientific">Cannabis sativa</name>
    <name type="common">Hemp</name>
    <name type="synonym">Marijuana</name>
    <dbReference type="NCBI Taxonomy" id="3483"/>
    <lineage>
        <taxon>Eukaryota</taxon>
        <taxon>Viridiplantae</taxon>
        <taxon>Streptophyta</taxon>
        <taxon>Embryophyta</taxon>
        <taxon>Tracheophyta</taxon>
        <taxon>Spermatophyta</taxon>
        <taxon>Magnoliopsida</taxon>
        <taxon>eudicotyledons</taxon>
        <taxon>Gunneridae</taxon>
        <taxon>Pentapetalae</taxon>
        <taxon>rosids</taxon>
        <taxon>fabids</taxon>
        <taxon>Rosales</taxon>
        <taxon>Cannabaceae</taxon>
        <taxon>Cannabis</taxon>
    </lineage>
</organism>
<evidence type="ECO:0000313" key="3">
    <source>
        <dbReference type="Proteomes" id="UP000525078"/>
    </source>
</evidence>